<dbReference type="Pfam" id="PF09362">
    <property type="entry name" value="DUF1996"/>
    <property type="match status" value="1"/>
</dbReference>
<feature type="region of interest" description="Disordered" evidence="1">
    <location>
        <begin position="486"/>
        <end position="524"/>
    </location>
</feature>
<sequence length="524" mass="55815">MKSATSSTLAALALVGNVAAFWRMPCRSHTGIARIDPLVAPGSIADHAHIVFGGGNFGDNATYEDLTKCKDEKHDCTSCGVTQDKSAYWTPPLYFQYENGSTEMVPNVGGMLAYYLFYLDNLQPFPEGFQMISGDPTIRNFTGPFPDAELSSWPTDPTDQFFLHQRAIGFNCLNYDKDPEASLYRHTLPDKAYLDANCKDGLRLEMAFPSCGTGEKDSDNHRDHVAFPSLVKEGNCPEGYDVHYPFLFYETIFATQQFAGKNGQFVLSTGDPVGTSYHADFIMGWESADYLGQAIDTCTNMSGNIQDCSLFNIQSDNDAAQCAFETPADLEGEDCEGTNEGLPYRVPIQYGPEPATAYPVYGVDSAATSMQPTAKPSSFSQPAVSYSPANPTSTAAAQGGIVVAAYSSGAEGAPAPAVTSAPAPAPASSDHPDCYTTYITNGYEVIEMVVIETDVTITASGPAPAAPTTASTTAAAADAAASAPAYQAPPPAEAAPAPAAAPAAPAYNKHKRHVEKHQHAERRM</sequence>
<evidence type="ECO:0000313" key="4">
    <source>
        <dbReference type="EMBL" id="SMQ53518.1"/>
    </source>
</evidence>
<feature type="signal peptide" evidence="2">
    <location>
        <begin position="1"/>
        <end position="20"/>
    </location>
</feature>
<dbReference type="Proteomes" id="UP000215127">
    <property type="component" value="Chromosome 8"/>
</dbReference>
<organism evidence="4 5">
    <name type="scientific">Zymoseptoria tritici (strain ST99CH_3D7)</name>
    <dbReference type="NCBI Taxonomy" id="1276538"/>
    <lineage>
        <taxon>Eukaryota</taxon>
        <taxon>Fungi</taxon>
        <taxon>Dikarya</taxon>
        <taxon>Ascomycota</taxon>
        <taxon>Pezizomycotina</taxon>
        <taxon>Dothideomycetes</taxon>
        <taxon>Dothideomycetidae</taxon>
        <taxon>Mycosphaerellales</taxon>
        <taxon>Mycosphaerellaceae</taxon>
        <taxon>Zymoseptoria</taxon>
    </lineage>
</organism>
<evidence type="ECO:0000256" key="1">
    <source>
        <dbReference type="SAM" id="MobiDB-lite"/>
    </source>
</evidence>
<keyword evidence="2" id="KW-0732">Signal</keyword>
<name>A0A1X7S1H0_ZYMT9</name>
<keyword evidence="5" id="KW-1185">Reference proteome</keyword>
<accession>A0A1X7S1H0</accession>
<feature type="domain" description="DUF1996" evidence="3">
    <location>
        <begin position="36"/>
        <end position="285"/>
    </location>
</feature>
<protein>
    <recommendedName>
        <fullName evidence="3">DUF1996 domain-containing protein</fullName>
    </recommendedName>
</protein>
<dbReference type="PANTHER" id="PTHR43662">
    <property type="match status" value="1"/>
</dbReference>
<gene>
    <name evidence="4" type="ORF">ZT3D7_G8671</name>
</gene>
<dbReference type="AlphaFoldDB" id="A0A1X7S1H0"/>
<proteinExistence type="predicted"/>
<dbReference type="InterPro" id="IPR018535">
    <property type="entry name" value="DUF1996"/>
</dbReference>
<evidence type="ECO:0000256" key="2">
    <source>
        <dbReference type="SAM" id="SignalP"/>
    </source>
</evidence>
<dbReference type="EMBL" id="LT853699">
    <property type="protein sequence ID" value="SMQ53518.1"/>
    <property type="molecule type" value="Genomic_DNA"/>
</dbReference>
<dbReference type="PANTHER" id="PTHR43662:SF7">
    <property type="entry name" value="DUF1996 DOMAIN-CONTAINING PROTEIN"/>
    <property type="match status" value="1"/>
</dbReference>
<feature type="chain" id="PRO_5013141044" description="DUF1996 domain-containing protein" evidence="2">
    <location>
        <begin position="21"/>
        <end position="524"/>
    </location>
</feature>
<feature type="compositionally biased region" description="Low complexity" evidence="1">
    <location>
        <begin position="494"/>
        <end position="506"/>
    </location>
</feature>
<evidence type="ECO:0000259" key="3">
    <source>
        <dbReference type="Pfam" id="PF09362"/>
    </source>
</evidence>
<evidence type="ECO:0000313" key="5">
    <source>
        <dbReference type="Proteomes" id="UP000215127"/>
    </source>
</evidence>
<reference evidence="4 5" key="1">
    <citation type="submission" date="2016-06" db="EMBL/GenBank/DDBJ databases">
        <authorList>
            <person name="Kjaerup R.B."/>
            <person name="Dalgaard T.S."/>
            <person name="Juul-Madsen H.R."/>
        </authorList>
    </citation>
    <scope>NUCLEOTIDE SEQUENCE [LARGE SCALE GENOMIC DNA]</scope>
</reference>